<evidence type="ECO:0000313" key="8">
    <source>
        <dbReference type="Proteomes" id="UP000008062"/>
    </source>
</evidence>
<sequence>MPAAQMRLPHDKVGQLEDRIKDDPKGDTDAWLSLIKHYYDKTQYQGARDVYKRFLAVFPTAVSMWVKYIQMENELDERDNVVHILGESVMTVPSVELWKLYLDHVRRALPLINDAGGKNRTEITKAFDVTLDNVGIDPDAGILWREYIDFVRDGPGMVGGQDWQDLQKVDQLRKAYQRATKLPHSESVKLWKEYENFEMGLHKATGRKHVQEQSPHYMQARTARMQLEQKLDGLDRRSIPVLPPLYGCAGEDEFGNQVEKWRSWIEWEKNEDPLVFKGTEDDAWRRRVLYAYKQATLFLCFYPPIWFEAASWCFSQGIDSFTTEGEQFLDKGMATNPESVLLAMSKADRVESSLETGNTEEILIRNGDKLDVPYEQVHTALYAFRGRLKEKDDKTIAQINAHFASLSPEEEPTTVQEDDDDDQPSNKPKTRAEQSKAAIDSVKQASAAHMDLLKRTISYVWVAKMRAFRRVQGQGKPPKKGDTTSKVVKGFRGIFADARPRGQLSSDVYIASALLEWRCYKDPSAIKIFERGMKLFPLDEVFILEYVKHLIALSDITNARVVFESTIPKIVNATDLSLEQKREKCRPLIAYMHDYESKYGDLAQIHKIEKRMSELYPEEPEISRFSHRFSLPDFDAMHVQLVLSPTQARPRAFEPQQQAPQQAPATSIENMHNSPRGAAPEILLGPNGPYVASPKRPLEDSDSEQPQRKFMRGESPLKGAAGLRMQSKAGATSGGGFATKTFVPNSVSVPSGPPPLPPMIEYVLRLMPAARDYNQARFDAVKIAYLVASTDVDSAKAAFSRGDLQRR</sequence>
<keyword evidence="4" id="KW-0963">Cytoplasm</keyword>
<dbReference type="Gene3D" id="1.25.40.1040">
    <property type="match status" value="1"/>
</dbReference>
<keyword evidence="4" id="KW-0507">mRNA processing</keyword>
<dbReference type="STRING" id="336722.F9XN60"/>
<dbReference type="InterPro" id="IPR008847">
    <property type="entry name" value="Suf"/>
</dbReference>
<dbReference type="InterPro" id="IPR003107">
    <property type="entry name" value="HAT"/>
</dbReference>
<dbReference type="HOGENOM" id="CLU_007630_1_1_1"/>
<dbReference type="GO" id="GO:0005634">
    <property type="term" value="C:nucleus"/>
    <property type="evidence" value="ECO:0007669"/>
    <property type="project" value="UniProtKB-SubCell"/>
</dbReference>
<protein>
    <recommendedName>
        <fullName evidence="4">mRNA 3'-end-processing protein RNA14</fullName>
    </recommendedName>
</protein>
<name>F9XN60_ZYMTI</name>
<dbReference type="Proteomes" id="UP000008062">
    <property type="component" value="Chromosome 11"/>
</dbReference>
<organism evidence="7 8">
    <name type="scientific">Zymoseptoria tritici (strain CBS 115943 / IPO323)</name>
    <name type="common">Speckled leaf blotch fungus</name>
    <name type="synonym">Septoria tritici</name>
    <dbReference type="NCBI Taxonomy" id="336722"/>
    <lineage>
        <taxon>Eukaryota</taxon>
        <taxon>Fungi</taxon>
        <taxon>Dikarya</taxon>
        <taxon>Ascomycota</taxon>
        <taxon>Pezizomycotina</taxon>
        <taxon>Dothideomycetes</taxon>
        <taxon>Dothideomycetidae</taxon>
        <taxon>Mycosphaerellales</taxon>
        <taxon>Mycosphaerellaceae</taxon>
        <taxon>Zymoseptoria</taxon>
    </lineage>
</organism>
<dbReference type="InterPro" id="IPR011990">
    <property type="entry name" value="TPR-like_helical_dom_sf"/>
</dbReference>
<dbReference type="RefSeq" id="XP_003848595.1">
    <property type="nucleotide sequence ID" value="XM_003848547.1"/>
</dbReference>
<dbReference type="InterPro" id="IPR045243">
    <property type="entry name" value="Rna14-like"/>
</dbReference>
<keyword evidence="8" id="KW-1185">Reference proteome</keyword>
<dbReference type="PANTHER" id="PTHR19980:SF0">
    <property type="entry name" value="CLEAVAGE STIMULATION FACTOR SUBUNIT 3"/>
    <property type="match status" value="1"/>
</dbReference>
<keyword evidence="3 4" id="KW-0539">Nucleus</keyword>
<dbReference type="SUPFAM" id="SSF48452">
    <property type="entry name" value="TPR-like"/>
    <property type="match status" value="2"/>
</dbReference>
<evidence type="ECO:0000256" key="2">
    <source>
        <dbReference type="ARBA" id="ARBA00022737"/>
    </source>
</evidence>
<dbReference type="GO" id="GO:0003729">
    <property type="term" value="F:mRNA binding"/>
    <property type="evidence" value="ECO:0007669"/>
    <property type="project" value="TreeGrafter"/>
</dbReference>
<feature type="compositionally biased region" description="Low complexity" evidence="5">
    <location>
        <begin position="649"/>
        <end position="665"/>
    </location>
</feature>
<feature type="region of interest" description="Disordered" evidence="5">
    <location>
        <begin position="649"/>
        <end position="714"/>
    </location>
</feature>
<evidence type="ECO:0000313" key="7">
    <source>
        <dbReference type="EMBL" id="EGP83571.1"/>
    </source>
</evidence>
<dbReference type="GO" id="GO:0005737">
    <property type="term" value="C:cytoplasm"/>
    <property type="evidence" value="ECO:0007669"/>
    <property type="project" value="UniProtKB-SubCell"/>
</dbReference>
<dbReference type="SMART" id="SM00386">
    <property type="entry name" value="HAT"/>
    <property type="match status" value="5"/>
</dbReference>
<dbReference type="KEGG" id="ztr:MYCGRDRAFT_76890"/>
<dbReference type="GO" id="GO:0180010">
    <property type="term" value="P:co-transcriptional mRNA 3'-end processing, cleavage and polyadenylation pathway"/>
    <property type="evidence" value="ECO:0007669"/>
    <property type="project" value="UniProtKB-UniRule"/>
</dbReference>
<comment type="subcellular location">
    <subcellularLocation>
        <location evidence="4">Nucleus</location>
    </subcellularLocation>
    <subcellularLocation>
        <location evidence="4">Cytoplasm</location>
    </subcellularLocation>
    <text evidence="4">Nucleus and/or cytoplasm.</text>
</comment>
<evidence type="ECO:0000259" key="6">
    <source>
        <dbReference type="Pfam" id="PF05843"/>
    </source>
</evidence>
<dbReference type="PANTHER" id="PTHR19980">
    <property type="entry name" value="RNA CLEAVAGE STIMULATION FACTOR"/>
    <property type="match status" value="1"/>
</dbReference>
<evidence type="ECO:0000256" key="1">
    <source>
        <dbReference type="ARBA" id="ARBA00002863"/>
    </source>
</evidence>
<reference evidence="7 8" key="1">
    <citation type="journal article" date="2011" name="PLoS Genet.">
        <title>Finished genome of the fungal wheat pathogen Mycosphaerella graminicola reveals dispensome structure, chromosome plasticity, and stealth pathogenesis.</title>
        <authorList>
            <person name="Goodwin S.B."/>
            <person name="Ben M'barek S."/>
            <person name="Dhillon B."/>
            <person name="Wittenberg A.H.J."/>
            <person name="Crane C.F."/>
            <person name="Hane J.K."/>
            <person name="Foster A.J."/>
            <person name="Van der Lee T.A.J."/>
            <person name="Grimwood J."/>
            <person name="Aerts A."/>
            <person name="Antoniw J."/>
            <person name="Bailey A."/>
            <person name="Bluhm B."/>
            <person name="Bowler J."/>
            <person name="Bristow J."/>
            <person name="van der Burgt A."/>
            <person name="Canto-Canche B."/>
            <person name="Churchill A.C.L."/>
            <person name="Conde-Ferraez L."/>
            <person name="Cools H.J."/>
            <person name="Coutinho P.M."/>
            <person name="Csukai M."/>
            <person name="Dehal P."/>
            <person name="De Wit P."/>
            <person name="Donzelli B."/>
            <person name="van de Geest H.C."/>
            <person name="van Ham R.C.H.J."/>
            <person name="Hammond-Kosack K.E."/>
            <person name="Henrissat B."/>
            <person name="Kilian A."/>
            <person name="Kobayashi A.K."/>
            <person name="Koopmann E."/>
            <person name="Kourmpetis Y."/>
            <person name="Kuzniar A."/>
            <person name="Lindquist E."/>
            <person name="Lombard V."/>
            <person name="Maliepaard C."/>
            <person name="Martins N."/>
            <person name="Mehrabi R."/>
            <person name="Nap J.P.H."/>
            <person name="Ponomarenko A."/>
            <person name="Rudd J.J."/>
            <person name="Salamov A."/>
            <person name="Schmutz J."/>
            <person name="Schouten H.J."/>
            <person name="Shapiro H."/>
            <person name="Stergiopoulos I."/>
            <person name="Torriani S.F.F."/>
            <person name="Tu H."/>
            <person name="de Vries R.P."/>
            <person name="Waalwijk C."/>
            <person name="Ware S.B."/>
            <person name="Wiebenga A."/>
            <person name="Zwiers L.-H."/>
            <person name="Oliver R.P."/>
            <person name="Grigoriev I.V."/>
            <person name="Kema G.H.J."/>
        </authorList>
    </citation>
    <scope>NUCLEOTIDE SEQUENCE [LARGE SCALE GENOMIC DNA]</scope>
    <source>
        <strain evidence="8">CBS 115943 / IPO323</strain>
    </source>
</reference>
<feature type="compositionally biased region" description="Acidic residues" evidence="5">
    <location>
        <begin position="408"/>
        <end position="423"/>
    </location>
</feature>
<evidence type="ECO:0000256" key="3">
    <source>
        <dbReference type="ARBA" id="ARBA00023242"/>
    </source>
</evidence>
<keyword evidence="2" id="KW-0677">Repeat</keyword>
<dbReference type="OMA" id="VQLWSVY"/>
<dbReference type="EMBL" id="CM001206">
    <property type="protein sequence ID" value="EGP83571.1"/>
    <property type="molecule type" value="Genomic_DNA"/>
</dbReference>
<dbReference type="AlphaFoldDB" id="F9XN60"/>
<dbReference type="eggNOG" id="KOG1914">
    <property type="taxonomic scope" value="Eukaryota"/>
</dbReference>
<evidence type="ECO:0000256" key="5">
    <source>
        <dbReference type="SAM" id="MobiDB-lite"/>
    </source>
</evidence>
<gene>
    <name evidence="7" type="ORF">MYCGRDRAFT_76890</name>
</gene>
<dbReference type="FunCoup" id="F9XN60">
    <property type="interactions" value="1164"/>
</dbReference>
<dbReference type="GeneID" id="13396155"/>
<evidence type="ECO:0000256" key="4">
    <source>
        <dbReference type="RuleBase" id="RU369035"/>
    </source>
</evidence>
<proteinExistence type="predicted"/>
<dbReference type="OrthoDB" id="26282at2759"/>
<dbReference type="Pfam" id="PF05843">
    <property type="entry name" value="Suf"/>
    <property type="match status" value="1"/>
</dbReference>
<feature type="domain" description="Suppressor of forked" evidence="6">
    <location>
        <begin position="11"/>
        <end position="638"/>
    </location>
</feature>
<accession>F9XN60</accession>
<dbReference type="InParanoid" id="F9XN60"/>
<comment type="function">
    <text evidence="1 4">Component of the cleavage factor IA (CFIA) complex, which is involved in the endonucleolytic cleavage during polyadenylation-dependent pre-mRNA 3'-end formation.</text>
</comment>
<feature type="region of interest" description="Disordered" evidence="5">
    <location>
        <begin position="402"/>
        <end position="438"/>
    </location>
</feature>